<feature type="compositionally biased region" description="Polar residues" evidence="1">
    <location>
        <begin position="143"/>
        <end position="154"/>
    </location>
</feature>
<dbReference type="KEGG" id="gacu:117553121"/>
<dbReference type="AlphaFoldDB" id="A0A6P8V087"/>
<dbReference type="InParanoid" id="A0A6P8V087"/>
<feature type="region of interest" description="Disordered" evidence="1">
    <location>
        <begin position="113"/>
        <end position="170"/>
    </location>
</feature>
<organism evidence="2 3">
    <name type="scientific">Gymnodraco acuticeps</name>
    <name type="common">Antarctic dragonfish</name>
    <dbReference type="NCBI Taxonomy" id="8218"/>
    <lineage>
        <taxon>Eukaryota</taxon>
        <taxon>Metazoa</taxon>
        <taxon>Chordata</taxon>
        <taxon>Craniata</taxon>
        <taxon>Vertebrata</taxon>
        <taxon>Euteleostomi</taxon>
        <taxon>Actinopterygii</taxon>
        <taxon>Neopterygii</taxon>
        <taxon>Teleostei</taxon>
        <taxon>Neoteleostei</taxon>
        <taxon>Acanthomorphata</taxon>
        <taxon>Eupercaria</taxon>
        <taxon>Perciformes</taxon>
        <taxon>Notothenioidei</taxon>
        <taxon>Bathydraconidae</taxon>
        <taxon>Gymnodraco</taxon>
    </lineage>
</organism>
<protein>
    <submittedName>
        <fullName evidence="3">Uncharacterized protein LOC117553121 isoform X1</fullName>
    </submittedName>
</protein>
<dbReference type="RefSeq" id="XP_034082811.1">
    <property type="nucleotide sequence ID" value="XM_034226920.1"/>
</dbReference>
<gene>
    <name evidence="3" type="primary">LOC117553121</name>
</gene>
<reference evidence="3" key="1">
    <citation type="submission" date="2025-08" db="UniProtKB">
        <authorList>
            <consortium name="RefSeq"/>
        </authorList>
    </citation>
    <scope>IDENTIFICATION</scope>
</reference>
<evidence type="ECO:0000313" key="3">
    <source>
        <dbReference type="RefSeq" id="XP_034082811.1"/>
    </source>
</evidence>
<evidence type="ECO:0000313" key="2">
    <source>
        <dbReference type="Proteomes" id="UP000515161"/>
    </source>
</evidence>
<dbReference type="OrthoDB" id="8962756at2759"/>
<dbReference type="Proteomes" id="UP000515161">
    <property type="component" value="Unplaced"/>
</dbReference>
<evidence type="ECO:0000256" key="1">
    <source>
        <dbReference type="SAM" id="MobiDB-lite"/>
    </source>
</evidence>
<dbReference type="GeneID" id="117553121"/>
<name>A0A6P8V087_GYMAC</name>
<keyword evidence="2" id="KW-1185">Reference proteome</keyword>
<proteinExistence type="predicted"/>
<sequence>MDDLADREISFLQSINDINELSSDEEFVYGDMSFPQCSDNISELNDEEPPISSQTNSSHLTTLDSALEWVLECYQDSDTYPGLGLLNQLADGVRHLNGVNSIASTIAESPVSTVQNGGYARDTPSDSESPVCSMQSGGHVDQNDTPNASESPAPSLQHGGGANRNATPSVLSRPVFNNTELRQSLVLTPPNDDEADFTSYYEVLMNNVQDMVNDAFSRAEREDIVQVELRGEQLQANVSAILNANDDNLADFEEALFNAVQSNLEVMADSNLELVVQIVQSPRGGGAKRLAGKMLDNEIVKKKRRFLYVVQNPSNLLCFAINLALLLYDNLTDKEGFEGGKDIQRRVGLTDQTAVTFNDIVKFEEFKMQDCGILQRR</sequence>
<feature type="compositionally biased region" description="Polar residues" evidence="1">
    <location>
        <begin position="126"/>
        <end position="136"/>
    </location>
</feature>
<accession>A0A6P8V087</accession>